<dbReference type="Gene3D" id="2.30.38.10">
    <property type="entry name" value="Luciferase, Domain 3"/>
    <property type="match status" value="2"/>
</dbReference>
<evidence type="ECO:0000259" key="5">
    <source>
        <dbReference type="PROSITE" id="PS50075"/>
    </source>
</evidence>
<dbReference type="CDD" id="cd02440">
    <property type="entry name" value="AdoMet_MTases"/>
    <property type="match status" value="1"/>
</dbReference>
<dbReference type="Gene3D" id="2.70.160.11">
    <property type="entry name" value="Hnrnp arginine n-methyltransferase1"/>
    <property type="match status" value="1"/>
</dbReference>
<dbReference type="PANTHER" id="PTHR45527:SF1">
    <property type="entry name" value="FATTY ACID SYNTHASE"/>
    <property type="match status" value="1"/>
</dbReference>
<dbReference type="GO" id="GO:0072330">
    <property type="term" value="P:monocarboxylic acid biosynthetic process"/>
    <property type="evidence" value="ECO:0007669"/>
    <property type="project" value="UniProtKB-ARBA"/>
</dbReference>
<dbReference type="NCBIfam" id="NF003417">
    <property type="entry name" value="PRK04813.1"/>
    <property type="match status" value="3"/>
</dbReference>
<dbReference type="PANTHER" id="PTHR45527">
    <property type="entry name" value="NONRIBOSOMAL PEPTIDE SYNTHETASE"/>
    <property type="match status" value="1"/>
</dbReference>
<dbReference type="InterPro" id="IPR029063">
    <property type="entry name" value="SAM-dependent_MTases_sf"/>
</dbReference>
<dbReference type="FunFam" id="3.40.50.980:FF:000001">
    <property type="entry name" value="Non-ribosomal peptide synthetase"/>
    <property type="match status" value="2"/>
</dbReference>
<dbReference type="Gene3D" id="3.30.559.30">
    <property type="entry name" value="Nonribosomal peptide synthetase, condensation domain"/>
    <property type="match status" value="2"/>
</dbReference>
<dbReference type="InterPro" id="IPR009081">
    <property type="entry name" value="PP-bd_ACP"/>
</dbReference>
<dbReference type="InterPro" id="IPR023213">
    <property type="entry name" value="CAT-like_dom_sf"/>
</dbReference>
<dbReference type="SUPFAM" id="SSF53335">
    <property type="entry name" value="S-adenosyl-L-methionine-dependent methyltransferases"/>
    <property type="match status" value="1"/>
</dbReference>
<dbReference type="CDD" id="cd12117">
    <property type="entry name" value="A_NRPS_Srf_like"/>
    <property type="match status" value="1"/>
</dbReference>
<dbReference type="Gene3D" id="3.40.50.150">
    <property type="entry name" value="Vaccinia Virus protein VP39"/>
    <property type="match status" value="1"/>
</dbReference>
<dbReference type="FunFam" id="3.30.559.10:FF:000012">
    <property type="entry name" value="Non-ribosomal peptide synthetase"/>
    <property type="match status" value="2"/>
</dbReference>
<dbReference type="GO" id="GO:0044550">
    <property type="term" value="P:secondary metabolite biosynthetic process"/>
    <property type="evidence" value="ECO:0007669"/>
    <property type="project" value="UniProtKB-ARBA"/>
</dbReference>
<dbReference type="FunFam" id="3.30.300.30:FF:000010">
    <property type="entry name" value="Enterobactin synthetase component F"/>
    <property type="match status" value="1"/>
</dbReference>
<dbReference type="Pfam" id="PF00668">
    <property type="entry name" value="Condensation"/>
    <property type="match status" value="2"/>
</dbReference>
<dbReference type="InterPro" id="IPR020806">
    <property type="entry name" value="PKS_PP-bd"/>
</dbReference>
<dbReference type="SMART" id="SM00823">
    <property type="entry name" value="PKS_PP"/>
    <property type="match status" value="2"/>
</dbReference>
<dbReference type="EMBL" id="WWCP01000042">
    <property type="protein sequence ID" value="MYM84903.1"/>
    <property type="molecule type" value="Genomic_DNA"/>
</dbReference>
<keyword evidence="2" id="KW-0596">Phosphopantetheine</keyword>
<evidence type="ECO:0000256" key="1">
    <source>
        <dbReference type="ARBA" id="ARBA00001957"/>
    </source>
</evidence>
<name>A0A6L8MS51_9BURK</name>
<dbReference type="GO" id="GO:0031177">
    <property type="term" value="F:phosphopantetheine binding"/>
    <property type="evidence" value="ECO:0007669"/>
    <property type="project" value="InterPro"/>
</dbReference>
<dbReference type="PROSITE" id="PS00012">
    <property type="entry name" value="PHOSPHOPANTETHEINE"/>
    <property type="match status" value="1"/>
</dbReference>
<dbReference type="InterPro" id="IPR036736">
    <property type="entry name" value="ACP-like_sf"/>
</dbReference>
<dbReference type="InterPro" id="IPR020845">
    <property type="entry name" value="AMP-binding_CS"/>
</dbReference>
<dbReference type="GO" id="GO:0016874">
    <property type="term" value="F:ligase activity"/>
    <property type="evidence" value="ECO:0007669"/>
    <property type="project" value="UniProtKB-KW"/>
</dbReference>
<comment type="cofactor">
    <cofactor evidence="1">
        <name>pantetheine 4'-phosphate</name>
        <dbReference type="ChEBI" id="CHEBI:47942"/>
    </cofactor>
</comment>
<dbReference type="FunFam" id="1.10.1200.10:FF:000016">
    <property type="entry name" value="Non-ribosomal peptide synthase"/>
    <property type="match status" value="1"/>
</dbReference>
<proteinExistence type="predicted"/>
<dbReference type="SUPFAM" id="SSF47336">
    <property type="entry name" value="ACP-like"/>
    <property type="match status" value="2"/>
</dbReference>
<dbReference type="NCBIfam" id="TIGR01733">
    <property type="entry name" value="AA-adenyl-dom"/>
    <property type="match status" value="2"/>
</dbReference>
<dbReference type="Gene3D" id="1.10.1200.10">
    <property type="entry name" value="ACP-like"/>
    <property type="match status" value="2"/>
</dbReference>
<organism evidence="6 7">
    <name type="scientific">Duganella lactea</name>
    <dbReference type="NCBI Taxonomy" id="2692173"/>
    <lineage>
        <taxon>Bacteria</taxon>
        <taxon>Pseudomonadati</taxon>
        <taxon>Pseudomonadota</taxon>
        <taxon>Betaproteobacteria</taxon>
        <taxon>Burkholderiales</taxon>
        <taxon>Oxalobacteraceae</taxon>
        <taxon>Telluria group</taxon>
        <taxon>Duganella</taxon>
    </lineage>
</organism>
<dbReference type="RefSeq" id="WP_161021313.1">
    <property type="nucleotide sequence ID" value="NZ_WWCP01000042.1"/>
</dbReference>
<feature type="domain" description="Carrier" evidence="5">
    <location>
        <begin position="1017"/>
        <end position="1092"/>
    </location>
</feature>
<dbReference type="PROSITE" id="PS00455">
    <property type="entry name" value="AMP_BINDING"/>
    <property type="match status" value="2"/>
</dbReference>
<dbReference type="CDD" id="cd19531">
    <property type="entry name" value="LCL_NRPS-like"/>
    <property type="match status" value="2"/>
</dbReference>
<dbReference type="Gene3D" id="3.40.50.980">
    <property type="match status" value="4"/>
</dbReference>
<keyword evidence="3" id="KW-0597">Phosphoprotein</keyword>
<dbReference type="Pfam" id="PF00550">
    <property type="entry name" value="PP-binding"/>
    <property type="match status" value="2"/>
</dbReference>
<dbReference type="InterPro" id="IPR010071">
    <property type="entry name" value="AA_adenyl_dom"/>
</dbReference>
<dbReference type="InterPro" id="IPR006162">
    <property type="entry name" value="Ppantetheine_attach_site"/>
</dbReference>
<evidence type="ECO:0000313" key="7">
    <source>
        <dbReference type="Proteomes" id="UP000474565"/>
    </source>
</evidence>
<evidence type="ECO:0000256" key="2">
    <source>
        <dbReference type="ARBA" id="ARBA00022450"/>
    </source>
</evidence>
<dbReference type="InterPro" id="IPR045851">
    <property type="entry name" value="AMP-bd_C_sf"/>
</dbReference>
<feature type="domain" description="Carrier" evidence="5">
    <location>
        <begin position="2425"/>
        <end position="2501"/>
    </location>
</feature>
<comment type="caution">
    <text evidence="6">The sequence shown here is derived from an EMBL/GenBank/DDBJ whole genome shotgun (WGS) entry which is preliminary data.</text>
</comment>
<evidence type="ECO:0000313" key="6">
    <source>
        <dbReference type="EMBL" id="MYM84903.1"/>
    </source>
</evidence>
<dbReference type="InterPro" id="IPR025110">
    <property type="entry name" value="AMP-bd_C"/>
</dbReference>
<accession>A0A6L8MS51</accession>
<dbReference type="Pfam" id="PF13193">
    <property type="entry name" value="AMP-binding_C"/>
    <property type="match status" value="1"/>
</dbReference>
<dbReference type="Proteomes" id="UP000474565">
    <property type="component" value="Unassembled WGS sequence"/>
</dbReference>
<dbReference type="CDD" id="cd17646">
    <property type="entry name" value="A_NRPS_AB3403-like"/>
    <property type="match status" value="1"/>
</dbReference>
<reference evidence="6 7" key="1">
    <citation type="submission" date="2019-12" db="EMBL/GenBank/DDBJ databases">
        <title>Novel species isolated from a subtropical stream in China.</title>
        <authorList>
            <person name="Lu H."/>
        </authorList>
    </citation>
    <scope>NUCLEOTIDE SEQUENCE [LARGE SCALE GENOMIC DNA]</scope>
    <source>
        <strain evidence="6 7">FT50W</strain>
    </source>
</reference>
<dbReference type="GO" id="GO:0016274">
    <property type="term" value="F:protein-arginine N-methyltransferase activity"/>
    <property type="evidence" value="ECO:0007669"/>
    <property type="project" value="InterPro"/>
</dbReference>
<dbReference type="FunFam" id="3.40.50.980:FF:000002">
    <property type="entry name" value="Enterobactin synthetase component F"/>
    <property type="match status" value="1"/>
</dbReference>
<dbReference type="FunFam" id="3.40.50.12780:FF:000012">
    <property type="entry name" value="Non-ribosomal peptide synthetase"/>
    <property type="match status" value="2"/>
</dbReference>
<dbReference type="Pfam" id="PF00501">
    <property type="entry name" value="AMP-binding"/>
    <property type="match status" value="2"/>
</dbReference>
<gene>
    <name evidence="6" type="ORF">GTP44_23515</name>
</gene>
<sequence length="2536" mass="278182">MHNVNGLSDQQDQHAALQEELLSLLMSETADSAYTGSAAPIGRAERTEALPLSWAQQRLWFLDQFDPAGALAYHMPAAFRLRGRLNLPALQAALDRVVMRHESLRTCFALHKGEPVQVIGAADYGFALEVNDLSQVPAAEQASAIKHCSRESARRPFDLARGPLIRGELLMLSDQEWVLLINQHHIISDGWSTGILAREIGAIYTAMAQGLPDPLPLPPLQYADYAVWQRHSLQGPVMEGHIQYWKQQLAGLPPLLTLPTDRPRPAIQTSNGAARAFTINETATAGLQALARGNQATLFMVLYAALNVLLARHAGQTDLCIGTPVANRSRVELEGVMGFFVNVLPLRARIDWDSTFVQLIEQARHTALAAYEHQDLPIDQLVDALKPQRETSYPPLFQVLLLLQNMPATEITAADLRFESLNVDSIGAKLDLTMYATEQGGRLKCLFEYNTDLFDAATIARMVEHFVRLIDEVVANPSRPLCRLPLMGEEEREQLLFAFNQTQQAYPVEKMLHQLFEEQVVRQPDAVALVAGDVVLSYGELNARANQVAHRLLALGVQADARVAICAERSVEMVVGLLGILKAGGAYVPLDPAYPAERLAYMLEDSAPVALLQHGWQAPAGLAMPVLALGDAAIWSGYGEDNPALPGQSASQLAYVIYTSGSTGQPKGVMNQHDGVVNRLLWAQDEYRLTAADRVLQKTPFSFDVSVWEFFLPLCAGAQLHMAAPGIHKEPARLSSAIQQAGITIIHFVPSMLQSFLEHEAAAACVTLRDVFCSGEALSVALQQRCMSLLPQAGLHNLYGPTEAAIDVSYWRCQQDTSGSLVPIGAPVANTQLYILDAHQQPVPVGVTGELYIGGIQVARGYLNRPELTAQRFIADPFGAAGGRLYRTGDLARWRPEGVIEYLGRNDFQVKVRGFRIELGEIEARLAACDGVREAVVIAREDVAGDKRLVAYLLAQPGAVLAAAALREQLSQHLAEYMVPSAFVVLEAYPLTPNGKLDRKALPAPDQAAVATRAYAAPQGEIETAVARIWQELLGLEQVGRHDHFFELGGHSLLAVQMMSRLRQMLRVEVPLRQLFSQPVLAAFSQALASAAVAADTVIVPADRTAPLPLSWAQQRLWFLDQLDHAAGAAYHIPAALRLRGRLDKAALQATLDRIVARHESLRTCFVAQDGEPVQVIAPADCGFVLTGHDLSDLRGHEQEAAVARWSQDEAVRPFDLAQGPLIRGQLLTLSEQEWVLLVTQHHIISDGWSIGNLVREVRALYTAYVQGEADPLAPLAIQYADYAAWQRGWLQGEVLERQLGYWKQHLGGAPALLELPTDRPRPAQQSYAGDRVHFTLPAALTSGLRELSRAHGATLFMTLQAAWAVLLSRLSGQDDIVVGTPVANRQRAEVEGLIGFFVNTLALRVKLDDDPDVNALLARVKADMLEAYAHQDLPFEQVVEALQPVRSMSHNALVQVMLTYETEVIGGALDLPDMVLSPIAKAQNTAQFDLEMYITDAGHALDGSVVYATDLFDKDTIVRMVSQLQNVLAAMVADPMQQVSRLPLMGEQERQQLLLAFNATQRAYPSQRLIHQLFEEQAARQPDAVALVAGDVVLSYGELNARANQVAHRLLALGVQADARVAICAERSVEMVVGLLGILKAGGAYVPLDPAYPAERLAYMLEDSAPVALLQHGWQAPAGLAMPVLALGDAAIWSGFGEDNPVLPGQSAAQLAYVIYTSGSTGQPKGVMVEHRNVLRLVINNPYVEIATDDRVVHCANPSFDAATWEIWASLLNGARLLIIDQPTLLDVAAFEKVLEQQGANVLHLTVGLFNQYVDALAKVFPRLKYLMFGGDQSDIRNVARVLHNSAPQKLVHCYGPTETTTFASTYLVEQVQKGASQLPIGRPIGNTQVYILDRHLQPVPIGVVGEMYIGGAGVARGYLNRAELTAERFIADPFGAAGGRLYRTGDLGRWLPDGVIEYLGRNDFQVKIRGFRVELGEIEARLAACDGVREAVVIAREDEPGDKRLVAYLLTDNGAGAVGKSATGIELWPSIGEYFVYDELIYYGLTNDTLRNQKYRKALSKIIQDRVVVDIGTGRDAVLSRMCVELGARHVYAIEIFEATYLAASKLVKELGLEHRITVIHGDAKSVTLPEPADICVSEIVEAIGGAEGAAPIINGAWSLMKPQGVMVPQRSRTMIAAVSLPAEIAERPAFTPVSEHYVKKIFEQVGNSFDVRLCVKNFPRDHIVSSTSVYEDLNFAGVVEEEFNHELSLTVEKDGRFDGFLLWMVLHLDQDEVIDILDHTYAWFPTYLPVFDPGVAVQAGDQLQLRCWSRISDNGVNPDYFVKGTLVRDGLVLQQFEHASLHHTKETRHGPFYRRLFGEENKTVVDQSGQWRAQLSASLPEYMLPTAFVTLDSFPLTPNGKLDRKALPIPQRSVQPTADYEAPLGEAEQAIAALWQEMLKDDRLPGRREDFFTLGGNSLLAVQLVGRLKRQFSVEVTIRDLFEHSRLADLSDLIISRQLALYTNDAGHDLDTALDGLSEAQLLEILAKGSVSE</sequence>
<keyword evidence="4" id="KW-0436">Ligase</keyword>
<protein>
    <submittedName>
        <fullName evidence="6">Amino acid adenylation domain-containing protein</fullName>
    </submittedName>
</protein>
<dbReference type="PROSITE" id="PS50075">
    <property type="entry name" value="CARRIER"/>
    <property type="match status" value="2"/>
</dbReference>
<dbReference type="GO" id="GO:0005829">
    <property type="term" value="C:cytosol"/>
    <property type="evidence" value="ECO:0007669"/>
    <property type="project" value="TreeGrafter"/>
</dbReference>
<dbReference type="InterPro" id="IPR000873">
    <property type="entry name" value="AMP-dep_synth/lig_dom"/>
</dbReference>
<evidence type="ECO:0000256" key="3">
    <source>
        <dbReference type="ARBA" id="ARBA00022553"/>
    </source>
</evidence>
<dbReference type="Gene3D" id="3.30.559.10">
    <property type="entry name" value="Chloramphenicol acetyltransferase-like domain"/>
    <property type="match status" value="2"/>
</dbReference>
<dbReference type="Gene3D" id="3.30.300.30">
    <property type="match status" value="3"/>
</dbReference>
<dbReference type="FunFam" id="3.30.559.30:FF:000001">
    <property type="entry name" value="Non-ribosomal peptide synthetase"/>
    <property type="match status" value="1"/>
</dbReference>
<dbReference type="InterPro" id="IPR001242">
    <property type="entry name" value="Condensation_dom"/>
</dbReference>
<dbReference type="GO" id="GO:0043041">
    <property type="term" value="P:amino acid activation for nonribosomal peptide biosynthetic process"/>
    <property type="evidence" value="ECO:0007669"/>
    <property type="project" value="TreeGrafter"/>
</dbReference>
<dbReference type="SUPFAM" id="SSF52777">
    <property type="entry name" value="CoA-dependent acyltransferases"/>
    <property type="match status" value="4"/>
</dbReference>
<dbReference type="InterPro" id="IPR025799">
    <property type="entry name" value="Arg_MeTrfase"/>
</dbReference>
<dbReference type="PROSITE" id="PS51678">
    <property type="entry name" value="SAM_MT_PRMT"/>
    <property type="match status" value="1"/>
</dbReference>
<evidence type="ECO:0000256" key="4">
    <source>
        <dbReference type="ARBA" id="ARBA00022598"/>
    </source>
</evidence>
<dbReference type="SUPFAM" id="SSF56801">
    <property type="entry name" value="Acetyl-CoA synthetase-like"/>
    <property type="match status" value="2"/>
</dbReference>
<dbReference type="FunFam" id="2.30.38.10:FF:000001">
    <property type="entry name" value="Non-ribosomal peptide synthetase PvdI"/>
    <property type="match status" value="2"/>
</dbReference>